<gene>
    <name evidence="1" type="ORF">QC823_01405</name>
</gene>
<dbReference type="RefSeq" id="WP_309654580.1">
    <property type="nucleotide sequence ID" value="NZ_JARWAN010000002.1"/>
</dbReference>
<dbReference type="EMBL" id="JARWAN010000002">
    <property type="protein sequence ID" value="MDR5897653.1"/>
    <property type="molecule type" value="Genomic_DNA"/>
</dbReference>
<comment type="caution">
    <text evidence="1">The sequence shown here is derived from an EMBL/GenBank/DDBJ whole genome shotgun (WGS) entry which is preliminary data.</text>
</comment>
<accession>A0ABU1H020</accession>
<dbReference type="Proteomes" id="UP001254564">
    <property type="component" value="Unassembled WGS sequence"/>
</dbReference>
<evidence type="ECO:0000313" key="1">
    <source>
        <dbReference type="EMBL" id="MDR5897653.1"/>
    </source>
</evidence>
<reference evidence="1 2" key="1">
    <citation type="submission" date="2023-04" db="EMBL/GenBank/DDBJ databases">
        <title>A long-awaited taxogenomic arrangement of the family Halomonadaceae.</title>
        <authorList>
            <person name="De La Haba R."/>
            <person name="Chuvochina M."/>
            <person name="Wittouck S."/>
            <person name="Arahal D.R."/>
            <person name="Sanchez-Porro C."/>
            <person name="Hugenholtz P."/>
            <person name="Ventosa A."/>
        </authorList>
    </citation>
    <scope>NUCLEOTIDE SEQUENCE [LARGE SCALE GENOMIC DNA]</scope>
    <source>
        <strain evidence="1 2">DSM 21020</strain>
    </source>
</reference>
<name>A0ABU1H020_9GAMM</name>
<protein>
    <submittedName>
        <fullName evidence="1">DUF429 domain-containing protein</fullName>
    </submittedName>
</protein>
<keyword evidence="2" id="KW-1185">Reference proteome</keyword>
<evidence type="ECO:0000313" key="2">
    <source>
        <dbReference type="Proteomes" id="UP001254564"/>
    </source>
</evidence>
<organism evidence="1 2">
    <name type="scientific">Vreelandella vilamensis</name>
    <dbReference type="NCBI Taxonomy" id="531309"/>
    <lineage>
        <taxon>Bacteria</taxon>
        <taxon>Pseudomonadati</taxon>
        <taxon>Pseudomonadota</taxon>
        <taxon>Gammaproteobacteria</taxon>
        <taxon>Oceanospirillales</taxon>
        <taxon>Halomonadaceae</taxon>
        <taxon>Vreelandella</taxon>
    </lineage>
</organism>
<sequence length="258" mass="28564">MTSRPVYYLGWDVGGWNCDKNPASRDAVVLLDTELRLKGQPWRGNLRETFNVAASPRELVTRLLALCGLTAKGNERLVMAIDTPLALPQALLALARGEPVDSLGRSQDNPYLYRDTERWLFQRGVTPLSPIKDMIGSQATKGMHLLARFAPHIAICGQWQSHDGLLTAIEGYPSPAKRSAVMESLQMRCQLSTDWQCALTHPTSNKQQDLQDAWLCALVAWSLEHAQAVLAWPPVDMPAAEGWIFVPHDALSKATTLV</sequence>
<proteinExistence type="predicted"/>